<feature type="transmembrane region" description="Helical" evidence="1">
    <location>
        <begin position="331"/>
        <end position="351"/>
    </location>
</feature>
<keyword evidence="3" id="KW-1185">Reference proteome</keyword>
<reference evidence="2 3" key="1">
    <citation type="submission" date="2020-08" db="EMBL/GenBank/DDBJ databases">
        <title>Genomic Encyclopedia of Type Strains, Phase IV (KMG-IV): sequencing the most valuable type-strain genomes for metagenomic binning, comparative biology and taxonomic classification.</title>
        <authorList>
            <person name="Goeker M."/>
        </authorList>
    </citation>
    <scope>NUCLEOTIDE SEQUENCE [LARGE SCALE GENOMIC DNA]</scope>
    <source>
        <strain evidence="2 3">DSM 102983</strain>
    </source>
</reference>
<keyword evidence="1" id="KW-1133">Transmembrane helix</keyword>
<comment type="caution">
    <text evidence="2">The sequence shown here is derived from an EMBL/GenBank/DDBJ whole genome shotgun (WGS) entry which is preliminary data.</text>
</comment>
<keyword evidence="1" id="KW-0472">Membrane</keyword>
<name>A0ABR6KRD8_9BACT</name>
<dbReference type="PIRSF" id="PIRSF004548">
    <property type="entry name" value="CreD"/>
    <property type="match status" value="1"/>
</dbReference>
<feature type="transmembrane region" description="Helical" evidence="1">
    <location>
        <begin position="409"/>
        <end position="427"/>
    </location>
</feature>
<feature type="transmembrane region" description="Helical" evidence="1">
    <location>
        <begin position="357"/>
        <end position="379"/>
    </location>
</feature>
<dbReference type="InterPro" id="IPR010364">
    <property type="entry name" value="Uncharacterised_IM_CreD"/>
</dbReference>
<feature type="transmembrane region" description="Helical" evidence="1">
    <location>
        <begin position="305"/>
        <end position="324"/>
    </location>
</feature>
<organism evidence="2 3">
    <name type="scientific">Parabacteroides faecis</name>
    <dbReference type="NCBI Taxonomy" id="1217282"/>
    <lineage>
        <taxon>Bacteria</taxon>
        <taxon>Pseudomonadati</taxon>
        <taxon>Bacteroidota</taxon>
        <taxon>Bacteroidia</taxon>
        <taxon>Bacteroidales</taxon>
        <taxon>Tannerellaceae</taxon>
        <taxon>Parabacteroides</taxon>
    </lineage>
</organism>
<dbReference type="Pfam" id="PF06123">
    <property type="entry name" value="CreD"/>
    <property type="match status" value="1"/>
</dbReference>
<evidence type="ECO:0000313" key="2">
    <source>
        <dbReference type="EMBL" id="MBB4624010.1"/>
    </source>
</evidence>
<dbReference type="NCBIfam" id="NF008712">
    <property type="entry name" value="PRK11715.1-1"/>
    <property type="match status" value="1"/>
</dbReference>
<sequence length="444" mass="50415">METTIRKASKINQSITFKAMVIGVLTLILLIPGLMIQDLIRERQDRSIETIEKINAKWSNAQTFCGPVLSIPYTTTHVDSNNKTYFQEHVLTITPGNLTIDTRLFPEERYYGIYKTILYKSETDISGNFDKINFPKIENGTIHWDQAYMAVGVSDLRGITDNIDFKLENKQYTVETTGNLDTQIGKMLAIPLNDPEVLQSEQPLTFKCQLKLNGSSNINFIPIGKTTKVHVAGNWKSPGFIGNFTPDHTITENGFEANWSILSFNRSIPEMWTDGQTYSFEDSSFGVNLVDPVNHYQQNMRSAKYAIMFIALTFVVFFFVEILTGKRIHPIQYLLVGLALILFYSLLLSISEQINFGIAYLIASIATIGLITAYTYSIFRNRIQTGALTGMLCLLYIFLYVVLQLEDVALLIGSIGLFVILGTIMFFSRKISWYKQEDEYPQTE</sequence>
<feature type="transmembrane region" description="Helical" evidence="1">
    <location>
        <begin position="15"/>
        <end position="36"/>
    </location>
</feature>
<proteinExistence type="predicted"/>
<protein>
    <submittedName>
        <fullName evidence="2">Inner membrane protein</fullName>
    </submittedName>
</protein>
<evidence type="ECO:0000256" key="1">
    <source>
        <dbReference type="SAM" id="Phobius"/>
    </source>
</evidence>
<dbReference type="Proteomes" id="UP000533637">
    <property type="component" value="Unassembled WGS sequence"/>
</dbReference>
<dbReference type="PANTHER" id="PTHR30092">
    <property type="entry name" value="INNER MEMBRANE PROTEIN CRED"/>
    <property type="match status" value="1"/>
</dbReference>
<dbReference type="EMBL" id="JACHOC010000008">
    <property type="protein sequence ID" value="MBB4624010.1"/>
    <property type="molecule type" value="Genomic_DNA"/>
</dbReference>
<accession>A0ABR6KRD8</accession>
<gene>
    <name evidence="2" type="ORF">GGQ57_003934</name>
</gene>
<dbReference type="RefSeq" id="WP_183671836.1">
    <property type="nucleotide sequence ID" value="NZ_BMPB01000011.1"/>
</dbReference>
<keyword evidence="1" id="KW-0812">Transmembrane</keyword>
<feature type="transmembrane region" description="Helical" evidence="1">
    <location>
        <begin position="386"/>
        <end position="403"/>
    </location>
</feature>
<evidence type="ECO:0000313" key="3">
    <source>
        <dbReference type="Proteomes" id="UP000533637"/>
    </source>
</evidence>
<dbReference type="PANTHER" id="PTHR30092:SF0">
    <property type="entry name" value="INNER MEMBRANE PROTEIN CRED"/>
    <property type="match status" value="1"/>
</dbReference>